<evidence type="ECO:0000259" key="10">
    <source>
        <dbReference type="PROSITE" id="PS50089"/>
    </source>
</evidence>
<dbReference type="InterPro" id="IPR013083">
    <property type="entry name" value="Znf_RING/FYVE/PHD"/>
</dbReference>
<name>A0A8T0WRB6_PANVG</name>
<feature type="chain" id="PRO_5035891357" description="RING-type E3 ubiquitin transferase" evidence="9">
    <location>
        <begin position="27"/>
        <end position="233"/>
    </location>
</feature>
<evidence type="ECO:0000256" key="8">
    <source>
        <dbReference type="SAM" id="Phobius"/>
    </source>
</evidence>
<keyword evidence="12" id="KW-1185">Reference proteome</keyword>
<gene>
    <name evidence="11" type="ORF">PVAP13_1NG136095</name>
</gene>
<accession>A0A8T0WRB6</accession>
<evidence type="ECO:0000256" key="9">
    <source>
        <dbReference type="SAM" id="SignalP"/>
    </source>
</evidence>
<dbReference type="PANTHER" id="PTHR14155:SF625">
    <property type="entry name" value="OS02G0248240 PROTEIN"/>
    <property type="match status" value="1"/>
</dbReference>
<keyword evidence="9" id="KW-0732">Signal</keyword>
<dbReference type="OrthoDB" id="1887190at2759"/>
<dbReference type="EC" id="2.3.2.27" evidence="2"/>
<dbReference type="SUPFAM" id="SSF57850">
    <property type="entry name" value="RING/U-box"/>
    <property type="match status" value="1"/>
</dbReference>
<keyword evidence="5" id="KW-0862">Zinc</keyword>
<protein>
    <recommendedName>
        <fullName evidence="2">RING-type E3 ubiquitin transferase</fullName>
        <ecNumber evidence="2">2.3.2.27</ecNumber>
    </recommendedName>
</protein>
<dbReference type="AlphaFoldDB" id="A0A8T0WRB6"/>
<dbReference type="EMBL" id="CM029038">
    <property type="protein sequence ID" value="KAG2649855.1"/>
    <property type="molecule type" value="Genomic_DNA"/>
</dbReference>
<evidence type="ECO:0000256" key="4">
    <source>
        <dbReference type="ARBA" id="ARBA00022771"/>
    </source>
</evidence>
<evidence type="ECO:0000256" key="2">
    <source>
        <dbReference type="ARBA" id="ARBA00012483"/>
    </source>
</evidence>
<feature type="signal peptide" evidence="9">
    <location>
        <begin position="1"/>
        <end position="26"/>
    </location>
</feature>
<sequence length="233" mass="24618">MASCSAIMGWCFACLFVAIMVAGVNAVCIGGTGFLIYELVRVARTPRSSAGSIVGVSIFLLFWVCASASMYLSLCSAFFPCSRFGGCIASTFHALLPCLRGVGWLLCLPRRCARAVRARLRRSSRGGGGGSAFPQSAIDVLPREPPARGRARVVATAADIPVYAERGAAARPGGAAACAVCLGEVEEGEMVKRLPVCLHMFHQHCIDPWLLSGKSTCPVCRCDVFAPLPAEMV</sequence>
<feature type="transmembrane region" description="Helical" evidence="8">
    <location>
        <begin position="84"/>
        <end position="106"/>
    </location>
</feature>
<dbReference type="Proteomes" id="UP000823388">
    <property type="component" value="Chromosome 1N"/>
</dbReference>
<feature type="transmembrane region" description="Helical" evidence="8">
    <location>
        <begin position="50"/>
        <end position="72"/>
    </location>
</feature>
<evidence type="ECO:0000256" key="6">
    <source>
        <dbReference type="ARBA" id="ARBA00024209"/>
    </source>
</evidence>
<keyword evidence="8" id="KW-0472">Membrane</keyword>
<dbReference type="InterPro" id="IPR001841">
    <property type="entry name" value="Znf_RING"/>
</dbReference>
<proteinExistence type="inferred from homology"/>
<keyword evidence="4 7" id="KW-0863">Zinc-finger</keyword>
<evidence type="ECO:0000256" key="7">
    <source>
        <dbReference type="PROSITE-ProRule" id="PRU00175"/>
    </source>
</evidence>
<dbReference type="SMART" id="SM00184">
    <property type="entry name" value="RING"/>
    <property type="match status" value="1"/>
</dbReference>
<comment type="catalytic activity">
    <reaction evidence="1">
        <text>S-ubiquitinyl-[E2 ubiquitin-conjugating enzyme]-L-cysteine + [acceptor protein]-L-lysine = [E2 ubiquitin-conjugating enzyme]-L-cysteine + N(6)-ubiquitinyl-[acceptor protein]-L-lysine.</text>
        <dbReference type="EC" id="2.3.2.27"/>
    </reaction>
</comment>
<keyword evidence="8" id="KW-0812">Transmembrane</keyword>
<evidence type="ECO:0000256" key="1">
    <source>
        <dbReference type="ARBA" id="ARBA00000900"/>
    </source>
</evidence>
<dbReference type="GO" id="GO:0008270">
    <property type="term" value="F:zinc ion binding"/>
    <property type="evidence" value="ECO:0007669"/>
    <property type="project" value="UniProtKB-KW"/>
</dbReference>
<dbReference type="InterPro" id="IPR053238">
    <property type="entry name" value="RING-H2_zinc_finger"/>
</dbReference>
<evidence type="ECO:0000256" key="3">
    <source>
        <dbReference type="ARBA" id="ARBA00022723"/>
    </source>
</evidence>
<reference evidence="11" key="1">
    <citation type="submission" date="2020-05" db="EMBL/GenBank/DDBJ databases">
        <title>WGS assembly of Panicum virgatum.</title>
        <authorList>
            <person name="Lovell J.T."/>
            <person name="Jenkins J."/>
            <person name="Shu S."/>
            <person name="Juenger T.E."/>
            <person name="Schmutz J."/>
        </authorList>
    </citation>
    <scope>NUCLEOTIDE SEQUENCE</scope>
    <source>
        <strain evidence="11">AP13</strain>
    </source>
</reference>
<dbReference type="Gene3D" id="3.30.40.10">
    <property type="entry name" value="Zinc/RING finger domain, C3HC4 (zinc finger)"/>
    <property type="match status" value="1"/>
</dbReference>
<keyword evidence="8" id="KW-1133">Transmembrane helix</keyword>
<comment type="similarity">
    <text evidence="6">Belongs to the RING-type zinc finger family. ATL subfamily.</text>
</comment>
<evidence type="ECO:0000256" key="5">
    <source>
        <dbReference type="ARBA" id="ARBA00022833"/>
    </source>
</evidence>
<organism evidence="11 12">
    <name type="scientific">Panicum virgatum</name>
    <name type="common">Blackwell switchgrass</name>
    <dbReference type="NCBI Taxonomy" id="38727"/>
    <lineage>
        <taxon>Eukaryota</taxon>
        <taxon>Viridiplantae</taxon>
        <taxon>Streptophyta</taxon>
        <taxon>Embryophyta</taxon>
        <taxon>Tracheophyta</taxon>
        <taxon>Spermatophyta</taxon>
        <taxon>Magnoliopsida</taxon>
        <taxon>Liliopsida</taxon>
        <taxon>Poales</taxon>
        <taxon>Poaceae</taxon>
        <taxon>PACMAD clade</taxon>
        <taxon>Panicoideae</taxon>
        <taxon>Panicodae</taxon>
        <taxon>Paniceae</taxon>
        <taxon>Panicinae</taxon>
        <taxon>Panicum</taxon>
        <taxon>Panicum sect. Hiantes</taxon>
    </lineage>
</organism>
<dbReference type="GO" id="GO:0061630">
    <property type="term" value="F:ubiquitin protein ligase activity"/>
    <property type="evidence" value="ECO:0007669"/>
    <property type="project" value="UniProtKB-EC"/>
</dbReference>
<comment type="caution">
    <text evidence="11">The sequence shown here is derived from an EMBL/GenBank/DDBJ whole genome shotgun (WGS) entry which is preliminary data.</text>
</comment>
<evidence type="ECO:0000313" key="11">
    <source>
        <dbReference type="EMBL" id="KAG2649855.1"/>
    </source>
</evidence>
<dbReference type="PROSITE" id="PS50089">
    <property type="entry name" value="ZF_RING_2"/>
    <property type="match status" value="1"/>
</dbReference>
<dbReference type="PANTHER" id="PTHR14155">
    <property type="entry name" value="RING FINGER DOMAIN-CONTAINING"/>
    <property type="match status" value="1"/>
</dbReference>
<dbReference type="Pfam" id="PF13639">
    <property type="entry name" value="zf-RING_2"/>
    <property type="match status" value="1"/>
</dbReference>
<keyword evidence="3" id="KW-0479">Metal-binding</keyword>
<feature type="domain" description="RING-type" evidence="10">
    <location>
        <begin position="178"/>
        <end position="221"/>
    </location>
</feature>
<evidence type="ECO:0000313" key="12">
    <source>
        <dbReference type="Proteomes" id="UP000823388"/>
    </source>
</evidence>